<feature type="domain" description="PAC" evidence="8">
    <location>
        <begin position="429"/>
        <end position="480"/>
    </location>
</feature>
<dbReference type="CDD" id="cd01948">
    <property type="entry name" value="EAL"/>
    <property type="match status" value="1"/>
</dbReference>
<dbReference type="SMART" id="SM00091">
    <property type="entry name" value="PAS"/>
    <property type="match status" value="2"/>
</dbReference>
<feature type="coiled-coil region" evidence="6">
    <location>
        <begin position="326"/>
        <end position="360"/>
    </location>
</feature>
<evidence type="ECO:0000259" key="9">
    <source>
        <dbReference type="PROSITE" id="PS50839"/>
    </source>
</evidence>
<dbReference type="InterPro" id="IPR001633">
    <property type="entry name" value="EAL_dom"/>
</dbReference>
<evidence type="ECO:0000256" key="3">
    <source>
        <dbReference type="ARBA" id="ARBA00022692"/>
    </source>
</evidence>
<dbReference type="PROSITE" id="PS50883">
    <property type="entry name" value="EAL"/>
    <property type="match status" value="1"/>
</dbReference>
<dbReference type="Gene3D" id="3.20.20.450">
    <property type="entry name" value="EAL domain"/>
    <property type="match status" value="1"/>
</dbReference>
<dbReference type="Pfam" id="PF08447">
    <property type="entry name" value="PAS_3"/>
    <property type="match status" value="1"/>
</dbReference>
<dbReference type="InterPro" id="IPR035965">
    <property type="entry name" value="PAS-like_dom_sf"/>
</dbReference>
<dbReference type="Pfam" id="PF00563">
    <property type="entry name" value="EAL"/>
    <property type="match status" value="1"/>
</dbReference>
<dbReference type="NCBIfam" id="TIGR00229">
    <property type="entry name" value="sensory_box"/>
    <property type="match status" value="1"/>
</dbReference>
<dbReference type="Gene3D" id="3.30.450.350">
    <property type="entry name" value="CHASE domain"/>
    <property type="match status" value="1"/>
</dbReference>
<dbReference type="InterPro" id="IPR052155">
    <property type="entry name" value="Biofilm_reg_signaling"/>
</dbReference>
<dbReference type="InterPro" id="IPR025991">
    <property type="entry name" value="Chemoreceptor_zinc-bind_dom"/>
</dbReference>
<feature type="domain" description="PAC" evidence="8">
    <location>
        <begin position="556"/>
        <end position="610"/>
    </location>
</feature>
<keyword evidence="4" id="KW-1133">Transmembrane helix</keyword>
<gene>
    <name evidence="12" type="ORF">B6S08_01440</name>
</gene>
<evidence type="ECO:0000259" key="8">
    <source>
        <dbReference type="PROSITE" id="PS50113"/>
    </source>
</evidence>
<dbReference type="CDD" id="cd01949">
    <property type="entry name" value="GGDEF"/>
    <property type="match status" value="1"/>
</dbReference>
<dbReference type="Gene3D" id="3.30.70.270">
    <property type="match status" value="1"/>
</dbReference>
<dbReference type="FunFam" id="3.30.70.270:FF:000001">
    <property type="entry name" value="Diguanylate cyclase domain protein"/>
    <property type="match status" value="1"/>
</dbReference>
<evidence type="ECO:0000256" key="1">
    <source>
        <dbReference type="ARBA" id="ARBA00001946"/>
    </source>
</evidence>
<dbReference type="InterPro" id="IPR000700">
    <property type="entry name" value="PAS-assoc_C"/>
</dbReference>
<keyword evidence="3" id="KW-0812">Transmembrane</keyword>
<proteinExistence type="predicted"/>
<dbReference type="Pfam" id="PF03924">
    <property type="entry name" value="CHASE"/>
    <property type="match status" value="1"/>
</dbReference>
<dbReference type="EMBL" id="NBIM01000001">
    <property type="protein sequence ID" value="OXY82230.1"/>
    <property type="molecule type" value="Genomic_DNA"/>
</dbReference>
<dbReference type="PANTHER" id="PTHR44757:SF2">
    <property type="entry name" value="BIOFILM ARCHITECTURE MAINTENANCE PROTEIN MBAA"/>
    <property type="match status" value="1"/>
</dbReference>
<feature type="domain" description="GGDEF" evidence="11">
    <location>
        <begin position="642"/>
        <end position="775"/>
    </location>
</feature>
<dbReference type="PROSITE" id="PS50113">
    <property type="entry name" value="PAC"/>
    <property type="match status" value="2"/>
</dbReference>
<dbReference type="Pfam" id="PF00990">
    <property type="entry name" value="GGDEF"/>
    <property type="match status" value="1"/>
</dbReference>
<dbReference type="Pfam" id="PF13682">
    <property type="entry name" value="CZB"/>
    <property type="match status" value="1"/>
</dbReference>
<reference evidence="12 13" key="1">
    <citation type="submission" date="2017-08" db="EMBL/GenBank/DDBJ databases">
        <title>A Genome Sequence of Oceanimonas doudoroffii ATCC 27123T.</title>
        <authorList>
            <person name="Brennan M.A."/>
            <person name="Maclea K.S."/>
            <person name="Mcclelland W.D."/>
            <person name="Trachtenberg A.M."/>
        </authorList>
    </citation>
    <scope>NUCLEOTIDE SEQUENCE [LARGE SCALE GENOMIC DNA]</scope>
    <source>
        <strain evidence="12 13">ATCC 27123</strain>
    </source>
</reference>
<feature type="domain" description="EAL" evidence="10">
    <location>
        <begin position="784"/>
        <end position="1038"/>
    </location>
</feature>
<dbReference type="OrthoDB" id="8553030at2"/>
<dbReference type="SUPFAM" id="SSF55073">
    <property type="entry name" value="Nucleotide cyclase"/>
    <property type="match status" value="1"/>
</dbReference>
<sequence length="1175" mass="132125">MFLSPPTRLSLLSRLLLAGGLLFTGLAAWQLQQASETQAANRFAAVADQLSLKVEERLFAYALVGRGGVALHGASEAITADEWRRFTESMHDNTALKGMEELGFARFVRESERRAHLAELRRNRLPEHRIHPPGKRDAYGYVLHLETFAQHTYHQPGFDLLSDPEHRRAMFQARDNGRPVLLGHQHAEGSGYMMLQPVYAPGHATSPRATRFQGWVFTGFSMSELIGGLLENHQLDNAQWLGLRVYSGNTMTPSRLLFQQGSPGRAAGPFVERRFVNFNGHQWLLVFEHLAPALAVGYTRSLLTLAAGLTLTLLLLLLLRSTMTTRTRALALAEQLTDEIRQRERQVEKLLNRLQNIAARVPGVVFEYRFGTDGRSSFPYASEGIRQIYGISPQQAAESANAFFDAIHPDDMEAVTDSMRLSSRELTPWRHEFRVRGPNEQPRWLLGDALPRRETDGATSWCGVLTDITVNKQTELALQAASNQARHFREALDHVPSFIYMKDTRFRYTYANRAALELFGCNASTLQGSLDEQFFPEDAALRVRESDRRVLGGELSTEEVEIVGKDGHSTVFLDIKAPIFDDPEQQGVVGLLGIRTDITPLKNSEQQLRQLAQFDPLTKLHNRLMLSDRLYQAMSQARRHGQSLAVVYLDLDGFKHINDSHGHATGDKVLATTARRMKDAVREGDTLARVGGDEFVAILLDLPGEECAPLLERLLEATARPVTVGHLRLRVTASLGVTFYPQAEDLAPDQLLRQADQAMYQAKLAGKNRYHLFDTEQDRDMRSHHESLERIRTALQRGEFVLHYQPKVNLRTGEVLGTEALIRWQHPDKGLLPPSHFLPAIEDHALSVDLGNWVIDSALQQLREWRGTGLDFPVSVNVGARQLRQPDFADQLRRLLGHYPDIDPAMLELEVLETSALGDLAQIAERLSDCRALGVGLSLDDFGTGYSSLTYLKRLPASTVKVDQSFVRDILEDPEDLTILDGVLSLADAFDLQVLAEGVETKTHGDMLLRIGCELAQGYGIARPMPAADLAGWVQQWQPEPHWATLPKVERARLPLLYAGIEHTAWLESVRTALHHPGRGWPELNAQQCRFGLWYHDCGTKEQERLTSLAKLHRQLHGLATELRQLHAGGKPQQARLRFNELHELHRQWVAELEHQLQTRAGDNITPLRRPLKSV</sequence>
<feature type="domain" description="PAS" evidence="7">
    <location>
        <begin position="370"/>
        <end position="420"/>
    </location>
</feature>
<dbReference type="AlphaFoldDB" id="A0A233RFQ7"/>
<organism evidence="12 13">
    <name type="scientific">Oceanimonas doudoroffii</name>
    <dbReference type="NCBI Taxonomy" id="84158"/>
    <lineage>
        <taxon>Bacteria</taxon>
        <taxon>Pseudomonadati</taxon>
        <taxon>Pseudomonadota</taxon>
        <taxon>Gammaproteobacteria</taxon>
        <taxon>Aeromonadales</taxon>
        <taxon>Aeromonadaceae</taxon>
        <taxon>Oceanimonas</taxon>
    </lineage>
</organism>
<dbReference type="PROSITE" id="PS50839">
    <property type="entry name" value="CHASE"/>
    <property type="match status" value="1"/>
</dbReference>
<dbReference type="GO" id="GO:0007165">
    <property type="term" value="P:signal transduction"/>
    <property type="evidence" value="ECO:0007669"/>
    <property type="project" value="UniProtKB-ARBA"/>
</dbReference>
<comment type="cofactor">
    <cofactor evidence="1">
        <name>Mg(2+)</name>
        <dbReference type="ChEBI" id="CHEBI:18420"/>
    </cofactor>
</comment>
<dbReference type="GO" id="GO:0003824">
    <property type="term" value="F:catalytic activity"/>
    <property type="evidence" value="ECO:0007669"/>
    <property type="project" value="UniProtKB-ARBA"/>
</dbReference>
<dbReference type="PROSITE" id="PS50887">
    <property type="entry name" value="GGDEF"/>
    <property type="match status" value="1"/>
</dbReference>
<evidence type="ECO:0000256" key="5">
    <source>
        <dbReference type="ARBA" id="ARBA00023136"/>
    </source>
</evidence>
<dbReference type="SMART" id="SM01079">
    <property type="entry name" value="CHASE"/>
    <property type="match status" value="1"/>
</dbReference>
<protein>
    <submittedName>
        <fullName evidence="12">Diguanylate cyclase</fullName>
    </submittedName>
</protein>
<evidence type="ECO:0000256" key="2">
    <source>
        <dbReference type="ARBA" id="ARBA00004370"/>
    </source>
</evidence>
<evidence type="ECO:0000313" key="12">
    <source>
        <dbReference type="EMBL" id="OXY82230.1"/>
    </source>
</evidence>
<dbReference type="InterPro" id="IPR043128">
    <property type="entry name" value="Rev_trsase/Diguanyl_cyclase"/>
</dbReference>
<dbReference type="NCBIfam" id="TIGR00254">
    <property type="entry name" value="GGDEF"/>
    <property type="match status" value="1"/>
</dbReference>
<dbReference type="InterPro" id="IPR035919">
    <property type="entry name" value="EAL_sf"/>
</dbReference>
<dbReference type="InterPro" id="IPR013655">
    <property type="entry name" value="PAS_fold_3"/>
</dbReference>
<feature type="domain" description="CHASE" evidence="9">
    <location>
        <begin position="74"/>
        <end position="286"/>
    </location>
</feature>
<dbReference type="CDD" id="cd00130">
    <property type="entry name" value="PAS"/>
    <property type="match status" value="2"/>
</dbReference>
<dbReference type="SMART" id="SM00267">
    <property type="entry name" value="GGDEF"/>
    <property type="match status" value="1"/>
</dbReference>
<evidence type="ECO:0000256" key="6">
    <source>
        <dbReference type="SAM" id="Coils"/>
    </source>
</evidence>
<dbReference type="GO" id="GO:0016020">
    <property type="term" value="C:membrane"/>
    <property type="evidence" value="ECO:0007669"/>
    <property type="project" value="UniProtKB-SubCell"/>
</dbReference>
<dbReference type="Proteomes" id="UP000242757">
    <property type="component" value="Unassembled WGS sequence"/>
</dbReference>
<dbReference type="SMART" id="SM00086">
    <property type="entry name" value="PAC"/>
    <property type="match status" value="2"/>
</dbReference>
<dbReference type="Pfam" id="PF08448">
    <property type="entry name" value="PAS_4"/>
    <property type="match status" value="1"/>
</dbReference>
<dbReference type="SMART" id="SM00052">
    <property type="entry name" value="EAL"/>
    <property type="match status" value="1"/>
</dbReference>
<accession>A0A233RFQ7</accession>
<dbReference type="InterPro" id="IPR006189">
    <property type="entry name" value="CHASE_dom"/>
</dbReference>
<dbReference type="SUPFAM" id="SSF55785">
    <property type="entry name" value="PYP-like sensor domain (PAS domain)"/>
    <property type="match status" value="2"/>
</dbReference>
<dbReference type="InterPro" id="IPR000160">
    <property type="entry name" value="GGDEF_dom"/>
</dbReference>
<name>A0A233RFQ7_9GAMM</name>
<dbReference type="InterPro" id="IPR001610">
    <property type="entry name" value="PAC"/>
</dbReference>
<dbReference type="RefSeq" id="WP_094199009.1">
    <property type="nucleotide sequence ID" value="NZ_NBIM01000001.1"/>
</dbReference>
<dbReference type="Gene3D" id="3.30.450.20">
    <property type="entry name" value="PAS domain"/>
    <property type="match status" value="2"/>
</dbReference>
<comment type="caution">
    <text evidence="12">The sequence shown here is derived from an EMBL/GenBank/DDBJ whole genome shotgun (WGS) entry which is preliminary data.</text>
</comment>
<evidence type="ECO:0000259" key="11">
    <source>
        <dbReference type="PROSITE" id="PS50887"/>
    </source>
</evidence>
<dbReference type="InterPro" id="IPR013656">
    <property type="entry name" value="PAS_4"/>
</dbReference>
<dbReference type="InterPro" id="IPR042240">
    <property type="entry name" value="CHASE_sf"/>
</dbReference>
<evidence type="ECO:0000259" key="7">
    <source>
        <dbReference type="PROSITE" id="PS50112"/>
    </source>
</evidence>
<comment type="subcellular location">
    <subcellularLocation>
        <location evidence="2">Membrane</location>
    </subcellularLocation>
</comment>
<evidence type="ECO:0000256" key="4">
    <source>
        <dbReference type="ARBA" id="ARBA00022989"/>
    </source>
</evidence>
<keyword evidence="13" id="KW-1185">Reference proteome</keyword>
<dbReference type="PANTHER" id="PTHR44757">
    <property type="entry name" value="DIGUANYLATE CYCLASE DGCP"/>
    <property type="match status" value="1"/>
</dbReference>
<dbReference type="PROSITE" id="PS50112">
    <property type="entry name" value="PAS"/>
    <property type="match status" value="2"/>
</dbReference>
<keyword evidence="5" id="KW-0472">Membrane</keyword>
<dbReference type="InterPro" id="IPR000014">
    <property type="entry name" value="PAS"/>
</dbReference>
<evidence type="ECO:0000313" key="13">
    <source>
        <dbReference type="Proteomes" id="UP000242757"/>
    </source>
</evidence>
<keyword evidence="6" id="KW-0175">Coiled coil</keyword>
<evidence type="ECO:0000259" key="10">
    <source>
        <dbReference type="PROSITE" id="PS50883"/>
    </source>
</evidence>
<dbReference type="SUPFAM" id="SSF141868">
    <property type="entry name" value="EAL domain-like"/>
    <property type="match status" value="1"/>
</dbReference>
<dbReference type="Gene3D" id="1.20.120.30">
    <property type="entry name" value="Aspartate receptor, ligand-binding domain"/>
    <property type="match status" value="1"/>
</dbReference>
<dbReference type="InterPro" id="IPR029787">
    <property type="entry name" value="Nucleotide_cyclase"/>
</dbReference>
<feature type="domain" description="PAS" evidence="7">
    <location>
        <begin position="484"/>
        <end position="554"/>
    </location>
</feature>